<dbReference type="InterPro" id="IPR007439">
    <property type="entry name" value="Chemotax_Pase_CheZ"/>
</dbReference>
<dbReference type="SUPFAM" id="SSF75708">
    <property type="entry name" value="Chemotaxis phosphatase CheZ"/>
    <property type="match status" value="1"/>
</dbReference>
<dbReference type="GO" id="GO:0003824">
    <property type="term" value="F:catalytic activity"/>
    <property type="evidence" value="ECO:0007669"/>
    <property type="project" value="InterPro"/>
</dbReference>
<reference evidence="2 3" key="1">
    <citation type="submission" date="2019-07" db="EMBL/GenBank/DDBJ databases">
        <title>Whole genome shotgun sequence of Rhodospirillum oryzae NBRC 107573.</title>
        <authorList>
            <person name="Hosoyama A."/>
            <person name="Uohara A."/>
            <person name="Ohji S."/>
            <person name="Ichikawa N."/>
        </authorList>
    </citation>
    <scope>NUCLEOTIDE SEQUENCE [LARGE SCALE GENOMIC DNA]</scope>
    <source>
        <strain evidence="2 3">NBRC 107573</strain>
    </source>
</reference>
<feature type="region of interest" description="Disordered" evidence="1">
    <location>
        <begin position="1"/>
        <end position="22"/>
    </location>
</feature>
<keyword evidence="3" id="KW-1185">Reference proteome</keyword>
<name>A0A512H8M1_9PROT</name>
<dbReference type="RefSeq" id="WP_147163824.1">
    <property type="nucleotide sequence ID" value="NZ_BJZO01000048.1"/>
</dbReference>
<sequence>MTGFSPTGVPGPAPTPDSSTGRASDFLGGLRLVDEIRALADYIDTARRDLVALRPQDIQERFIPTAADELDAIVQATESATEDIMDCVEALEGLGERLSPADTEILNGAVTRIYEACAFQDITGQRITKVVRTLKNIEERVGAMLATFSVNPALLAGAPPPEDTPAPLPPTHVAAVGDRPEDQALLNGPQHTGAAMGQDDIDALLRGPG</sequence>
<dbReference type="GO" id="GO:0009288">
    <property type="term" value="C:bacterial-type flagellum"/>
    <property type="evidence" value="ECO:0007669"/>
    <property type="project" value="InterPro"/>
</dbReference>
<dbReference type="OrthoDB" id="7269965at2"/>
<accession>A0A512H8M1</accession>
<evidence type="ECO:0000313" key="3">
    <source>
        <dbReference type="Proteomes" id="UP000321567"/>
    </source>
</evidence>
<dbReference type="Gene3D" id="1.10.287.500">
    <property type="entry name" value="Helix hairpin bin"/>
    <property type="match status" value="1"/>
</dbReference>
<comment type="caution">
    <text evidence="2">The sequence shown here is derived from an EMBL/GenBank/DDBJ whole genome shotgun (WGS) entry which is preliminary data.</text>
</comment>
<dbReference type="GO" id="GO:0050920">
    <property type="term" value="P:regulation of chemotaxis"/>
    <property type="evidence" value="ECO:0007669"/>
    <property type="project" value="InterPro"/>
</dbReference>
<dbReference type="EMBL" id="BJZO01000048">
    <property type="protein sequence ID" value="GEO81801.1"/>
    <property type="molecule type" value="Genomic_DNA"/>
</dbReference>
<dbReference type="Pfam" id="PF04344">
    <property type="entry name" value="CheZ"/>
    <property type="match status" value="1"/>
</dbReference>
<feature type="region of interest" description="Disordered" evidence="1">
    <location>
        <begin position="156"/>
        <end position="201"/>
    </location>
</feature>
<gene>
    <name evidence="2" type="ORF">ROR02_19320</name>
</gene>
<protein>
    <submittedName>
        <fullName evidence="2">Uncharacterized protein</fullName>
    </submittedName>
</protein>
<evidence type="ECO:0000313" key="2">
    <source>
        <dbReference type="EMBL" id="GEO81801.1"/>
    </source>
</evidence>
<evidence type="ECO:0000256" key="1">
    <source>
        <dbReference type="SAM" id="MobiDB-lite"/>
    </source>
</evidence>
<organism evidence="2 3">
    <name type="scientific">Pararhodospirillum oryzae</name>
    <dbReference type="NCBI Taxonomy" id="478448"/>
    <lineage>
        <taxon>Bacteria</taxon>
        <taxon>Pseudomonadati</taxon>
        <taxon>Pseudomonadota</taxon>
        <taxon>Alphaproteobacteria</taxon>
        <taxon>Rhodospirillales</taxon>
        <taxon>Rhodospirillaceae</taxon>
        <taxon>Pararhodospirillum</taxon>
    </lineage>
</organism>
<dbReference type="AlphaFoldDB" id="A0A512H8M1"/>
<feature type="compositionally biased region" description="Pro residues" evidence="1">
    <location>
        <begin position="158"/>
        <end position="170"/>
    </location>
</feature>
<proteinExistence type="predicted"/>
<dbReference type="Proteomes" id="UP000321567">
    <property type="component" value="Unassembled WGS sequence"/>
</dbReference>